<name>A0A1I2J7T5_9GAMM</name>
<feature type="binding site" evidence="5">
    <location>
        <position position="104"/>
    </location>
    <ligand>
        <name>FMN</name>
        <dbReference type="ChEBI" id="CHEBI:58210"/>
    </ligand>
</feature>
<feature type="binding site" evidence="5">
    <location>
        <position position="182"/>
    </location>
    <ligand>
        <name>FMN</name>
        <dbReference type="ChEBI" id="CHEBI:58210"/>
    </ligand>
</feature>
<proteinExistence type="inferred from homology"/>
<dbReference type="GO" id="GO:0004733">
    <property type="term" value="F:pyridoxamine phosphate oxidase activity"/>
    <property type="evidence" value="ECO:0007669"/>
    <property type="project" value="InterPro"/>
</dbReference>
<dbReference type="InterPro" id="IPR011576">
    <property type="entry name" value="Pyridox_Oxase_N"/>
</dbReference>
<dbReference type="GO" id="GO:0008615">
    <property type="term" value="P:pyridoxine biosynthetic process"/>
    <property type="evidence" value="ECO:0007669"/>
    <property type="project" value="InterPro"/>
</dbReference>
<feature type="binding site" evidence="5">
    <location>
        <position position="82"/>
    </location>
    <ligand>
        <name>FMN</name>
        <dbReference type="ChEBI" id="CHEBI:58210"/>
    </ligand>
</feature>
<evidence type="ECO:0000313" key="9">
    <source>
        <dbReference type="Proteomes" id="UP000199477"/>
    </source>
</evidence>
<dbReference type="InterPro" id="IPR019576">
    <property type="entry name" value="Pyridoxamine_oxidase_dimer_C"/>
</dbReference>
<comment type="similarity">
    <text evidence="1">Belongs to the pyridoxamine 5'-phosphate oxidase family.</text>
</comment>
<keyword evidence="3 5" id="KW-0288">FMN</keyword>
<protein>
    <submittedName>
        <fullName evidence="8">Pyridoxamine 5'-phosphate oxidase</fullName>
    </submittedName>
</protein>
<keyword evidence="4" id="KW-0560">Oxidoreductase</keyword>
<reference evidence="9" key="1">
    <citation type="submission" date="2016-10" db="EMBL/GenBank/DDBJ databases">
        <authorList>
            <person name="Varghese N."/>
            <person name="Submissions S."/>
        </authorList>
    </citation>
    <scope>NUCLEOTIDE SEQUENCE [LARGE SCALE GENOMIC DNA]</scope>
    <source>
        <strain evidence="9">UNC178MFTsu3.1</strain>
    </source>
</reference>
<evidence type="ECO:0000256" key="5">
    <source>
        <dbReference type="PIRSR" id="PIRSR000190-2"/>
    </source>
</evidence>
<dbReference type="GO" id="GO:0010181">
    <property type="term" value="F:FMN binding"/>
    <property type="evidence" value="ECO:0007669"/>
    <property type="project" value="InterPro"/>
</dbReference>
<evidence type="ECO:0000256" key="2">
    <source>
        <dbReference type="ARBA" id="ARBA00022630"/>
    </source>
</evidence>
<evidence type="ECO:0000256" key="3">
    <source>
        <dbReference type="ARBA" id="ARBA00022643"/>
    </source>
</evidence>
<feature type="domain" description="Pyridoxine 5'-phosphate oxidase dimerisation C-terminal" evidence="7">
    <location>
        <begin position="169"/>
        <end position="209"/>
    </location>
</feature>
<dbReference type="STRING" id="500610.SAMN02799615_03880"/>
<evidence type="ECO:0000313" key="8">
    <source>
        <dbReference type="EMBL" id="SFF50594.1"/>
    </source>
</evidence>
<dbReference type="EMBL" id="FONH01000022">
    <property type="protein sequence ID" value="SFF50594.1"/>
    <property type="molecule type" value="Genomic_DNA"/>
</dbReference>
<feature type="binding site" evidence="5">
    <location>
        <begin position="139"/>
        <end position="140"/>
    </location>
    <ligand>
        <name>FMN</name>
        <dbReference type="ChEBI" id="CHEBI:58210"/>
    </ligand>
</feature>
<evidence type="ECO:0000259" key="6">
    <source>
        <dbReference type="Pfam" id="PF01243"/>
    </source>
</evidence>
<dbReference type="PIRSF" id="PIRSF000190">
    <property type="entry name" value="Pyd_amn-ph_oxd"/>
    <property type="match status" value="1"/>
</dbReference>
<organism evidence="8 9">
    <name type="scientific">Dyella marensis</name>
    <dbReference type="NCBI Taxonomy" id="500610"/>
    <lineage>
        <taxon>Bacteria</taxon>
        <taxon>Pseudomonadati</taxon>
        <taxon>Pseudomonadota</taxon>
        <taxon>Gammaproteobacteria</taxon>
        <taxon>Lysobacterales</taxon>
        <taxon>Rhodanobacteraceae</taxon>
        <taxon>Dyella</taxon>
    </lineage>
</organism>
<dbReference type="PANTHER" id="PTHR10851">
    <property type="entry name" value="PYRIDOXINE-5-PHOSPHATE OXIDASE"/>
    <property type="match status" value="1"/>
</dbReference>
<dbReference type="SUPFAM" id="SSF50475">
    <property type="entry name" value="FMN-binding split barrel"/>
    <property type="match status" value="1"/>
</dbReference>
<comment type="cofactor">
    <cofactor evidence="5">
        <name>FMN</name>
        <dbReference type="ChEBI" id="CHEBI:58210"/>
    </cofactor>
    <text evidence="5">Binds 1 FMN per subunit.</text>
</comment>
<dbReference type="NCBIfam" id="NF004231">
    <property type="entry name" value="PRK05679.1"/>
    <property type="match status" value="1"/>
</dbReference>
<accession>A0A1I2J7T5</accession>
<feature type="domain" description="Pyridoxamine 5'-phosphate oxidase N-terminal" evidence="6">
    <location>
        <begin position="34"/>
        <end position="153"/>
    </location>
</feature>
<evidence type="ECO:0000256" key="4">
    <source>
        <dbReference type="ARBA" id="ARBA00023002"/>
    </source>
</evidence>
<dbReference type="Pfam" id="PF01243">
    <property type="entry name" value="PNPOx_N"/>
    <property type="match status" value="1"/>
</dbReference>
<dbReference type="InterPro" id="IPR000659">
    <property type="entry name" value="Pyridox_Oxase"/>
</dbReference>
<keyword evidence="9" id="KW-1185">Reference proteome</keyword>
<dbReference type="Pfam" id="PF10590">
    <property type="entry name" value="PNP_phzG_C"/>
    <property type="match status" value="1"/>
</dbReference>
<keyword evidence="2" id="KW-0285">Flavoprotein</keyword>
<evidence type="ECO:0000256" key="1">
    <source>
        <dbReference type="ARBA" id="ARBA00007301"/>
    </source>
</evidence>
<sequence length="209" mass="23280">MAEYEVATVAVRESSLFGAPPADPMGAIRAWFDEARELGVPECGAMALATADAQGRSSARMVHVIEVRPDALIFTTHRHSQKGREIDETHWSSGVLYWRETKQQITVAGPTRLVSAEVSDALWGRRPLTTNAMSFVSRQSAALDDEAALRDEANALLAASLGLPRPDGWVGYAIYPENIEFWHAAADRLHQRLRYDRAGQGWQWRRLQP</sequence>
<dbReference type="Proteomes" id="UP000199477">
    <property type="component" value="Unassembled WGS sequence"/>
</dbReference>
<dbReference type="PANTHER" id="PTHR10851:SF0">
    <property type="entry name" value="PYRIDOXINE-5'-PHOSPHATE OXIDASE"/>
    <property type="match status" value="1"/>
</dbReference>
<dbReference type="Gene3D" id="2.30.110.10">
    <property type="entry name" value="Electron Transport, Fmn-binding Protein, Chain A"/>
    <property type="match status" value="1"/>
</dbReference>
<gene>
    <name evidence="8" type="ORF">SAMN02799615_03880</name>
</gene>
<feature type="binding site" evidence="5">
    <location>
        <position position="192"/>
    </location>
    <ligand>
        <name>FMN</name>
        <dbReference type="ChEBI" id="CHEBI:58210"/>
    </ligand>
</feature>
<dbReference type="RefSeq" id="WP_051548541.1">
    <property type="nucleotide sequence ID" value="NZ_FONH01000022.1"/>
</dbReference>
<dbReference type="InterPro" id="IPR012349">
    <property type="entry name" value="Split_barrel_FMN-bd"/>
</dbReference>
<evidence type="ECO:0000259" key="7">
    <source>
        <dbReference type="Pfam" id="PF10590"/>
    </source>
</evidence>
<dbReference type="AlphaFoldDB" id="A0A1I2J7T5"/>